<dbReference type="RefSeq" id="WP_055425685.1">
    <property type="nucleotide sequence ID" value="NZ_FCOR01000007.1"/>
</dbReference>
<dbReference type="Pfam" id="PF02230">
    <property type="entry name" value="Abhydrolase_2"/>
    <property type="match status" value="1"/>
</dbReference>
<gene>
    <name evidence="4" type="ORF">Ga0061079_107102</name>
</gene>
<organism evidence="4 5">
    <name type="scientific">Apibacter mensalis</name>
    <dbReference type="NCBI Taxonomy" id="1586267"/>
    <lineage>
        <taxon>Bacteria</taxon>
        <taxon>Pseudomonadati</taxon>
        <taxon>Bacteroidota</taxon>
        <taxon>Flavobacteriia</taxon>
        <taxon>Flavobacteriales</taxon>
        <taxon>Weeksellaceae</taxon>
        <taxon>Apibacter</taxon>
    </lineage>
</organism>
<sequence length="209" mass="23957">MVHYLLREPKSATDSPSLILLLHGYGSNEQDLFSFAEELPDDAYVISLRAVKEISMGGYAWYDLDFTSGAKMINSEQAIESQKIIMKFLDQISNKYTFNTNSITLLGFSQGAILSFSLALHYPKRFKKVACLSGYPDPELLKDINMGDDFSQLEFFFSHGKQDPVIPIIWSRQFKSIGEELDLDFEYHEYNEGHGINSENYYDLLNFLQ</sequence>
<dbReference type="SUPFAM" id="SSF53474">
    <property type="entry name" value="alpha/beta-Hydrolases"/>
    <property type="match status" value="1"/>
</dbReference>
<feature type="domain" description="Phospholipase/carboxylesterase/thioesterase" evidence="3">
    <location>
        <begin position="17"/>
        <end position="209"/>
    </location>
</feature>
<reference evidence="4 5" key="1">
    <citation type="submission" date="2016-01" db="EMBL/GenBank/DDBJ databases">
        <authorList>
            <person name="McClelland M."/>
            <person name="Jain A."/>
            <person name="Saraogi P."/>
            <person name="Mendelson R."/>
            <person name="Westerman R."/>
            <person name="SanMiguel P."/>
            <person name="Csonka L."/>
        </authorList>
    </citation>
    <scope>NUCLEOTIDE SEQUENCE [LARGE SCALE GENOMIC DNA]</scope>
    <source>
        <strain evidence="4 5">R-53146</strain>
    </source>
</reference>
<evidence type="ECO:0000259" key="3">
    <source>
        <dbReference type="Pfam" id="PF02230"/>
    </source>
</evidence>
<accession>A0A0X3ARH8</accession>
<evidence type="ECO:0000256" key="2">
    <source>
        <dbReference type="ARBA" id="ARBA00022801"/>
    </source>
</evidence>
<proteinExistence type="inferred from homology"/>
<comment type="similarity">
    <text evidence="1">Belongs to the AB hydrolase superfamily. AB hydrolase 2 family.</text>
</comment>
<keyword evidence="5" id="KW-1185">Reference proteome</keyword>
<evidence type="ECO:0000256" key="1">
    <source>
        <dbReference type="ARBA" id="ARBA00006499"/>
    </source>
</evidence>
<dbReference type="AlphaFoldDB" id="A0A0X3ARH8"/>
<dbReference type="InterPro" id="IPR050565">
    <property type="entry name" value="LYPA1-2/EST-like"/>
</dbReference>
<dbReference type="PANTHER" id="PTHR10655">
    <property type="entry name" value="LYSOPHOSPHOLIPASE-RELATED"/>
    <property type="match status" value="1"/>
</dbReference>
<dbReference type="STRING" id="1586267.GCA_001418685_01354"/>
<dbReference type="OrthoDB" id="9795555at2"/>
<protein>
    <submittedName>
        <fullName evidence="4">Phospholipase/carboxylesterase</fullName>
    </submittedName>
</protein>
<dbReference type="Gene3D" id="3.40.50.1820">
    <property type="entry name" value="alpha/beta hydrolase"/>
    <property type="match status" value="1"/>
</dbReference>
<dbReference type="EMBL" id="FCOR01000007">
    <property type="protein sequence ID" value="CVK16498.1"/>
    <property type="molecule type" value="Genomic_DNA"/>
</dbReference>
<keyword evidence="2" id="KW-0378">Hydrolase</keyword>
<dbReference type="PANTHER" id="PTHR10655:SF17">
    <property type="entry name" value="LYSOPHOSPHOLIPASE-LIKE PROTEIN 1"/>
    <property type="match status" value="1"/>
</dbReference>
<dbReference type="Proteomes" id="UP000182761">
    <property type="component" value="Unassembled WGS sequence"/>
</dbReference>
<dbReference type="InterPro" id="IPR003140">
    <property type="entry name" value="PLipase/COase/thioEstase"/>
</dbReference>
<dbReference type="GO" id="GO:0016787">
    <property type="term" value="F:hydrolase activity"/>
    <property type="evidence" value="ECO:0007669"/>
    <property type="project" value="UniProtKB-KW"/>
</dbReference>
<dbReference type="InterPro" id="IPR029058">
    <property type="entry name" value="AB_hydrolase_fold"/>
</dbReference>
<evidence type="ECO:0000313" key="5">
    <source>
        <dbReference type="Proteomes" id="UP000182761"/>
    </source>
</evidence>
<evidence type="ECO:0000313" key="4">
    <source>
        <dbReference type="EMBL" id="CVK16498.1"/>
    </source>
</evidence>
<name>A0A0X3ARH8_9FLAO</name>